<evidence type="ECO:0008006" key="2">
    <source>
        <dbReference type="Google" id="ProtNLM"/>
    </source>
</evidence>
<dbReference type="Gene3D" id="3.40.50.1820">
    <property type="entry name" value="alpha/beta hydrolase"/>
    <property type="match status" value="1"/>
</dbReference>
<name>A0A5E8CJV7_9ZZZZ</name>
<organism evidence="1">
    <name type="scientific">seawater metagenome</name>
    <dbReference type="NCBI Taxonomy" id="1561972"/>
    <lineage>
        <taxon>unclassified sequences</taxon>
        <taxon>metagenomes</taxon>
        <taxon>ecological metagenomes</taxon>
    </lineage>
</organism>
<proteinExistence type="predicted"/>
<gene>
    <name evidence="1" type="ORF">CPAV1605_1448</name>
</gene>
<accession>A0A5E8CJV7</accession>
<dbReference type="EMBL" id="CABVLZ010000008">
    <property type="protein sequence ID" value="VVU95693.1"/>
    <property type="molecule type" value="Genomic_DNA"/>
</dbReference>
<reference evidence="1" key="1">
    <citation type="submission" date="2019-09" db="EMBL/GenBank/DDBJ databases">
        <authorList>
            <person name="Needham M D."/>
        </authorList>
    </citation>
    <scope>NUCLEOTIDE SEQUENCE</scope>
</reference>
<dbReference type="InterPro" id="IPR029058">
    <property type="entry name" value="AB_hydrolase_fold"/>
</dbReference>
<dbReference type="AlphaFoldDB" id="A0A5E8CJV7"/>
<protein>
    <recommendedName>
        <fullName evidence="2">Alpha/beta hydrolase family</fullName>
    </recommendedName>
</protein>
<sequence length="341" mass="39770">MYKLLYPIIFLGIVNSLTSKNKYQIITKNKILKEKLEKFMQTEGKEEVSNLFFHVQIIVYTIHYLYLLEQPKTTLLPISYKDDIFHLEYIDTSHKNSKIILYAPGLLETKIDSIIHSQIKYYTKNGYDFCIFWKQGTKDESDVLDLLGNEDHYNLAINNIINRDYEEIYLIGMSAGTYSVLKYLSSPNYKNIVKGGSLLSGSLDLQSNLLSMSIIWQYYFSYRLINIYNLNNKLKIFSKTNLVKVVDNVLDQKYIEDKIYEINNAKCLQAPCLMINSKDDPVIAEYHNKGFFFEDCNNFARIVTKLGGHGTYIKVDMKQINFCSLPVTITDFFFRNCIELN</sequence>
<evidence type="ECO:0000313" key="1">
    <source>
        <dbReference type="EMBL" id="VVU95693.1"/>
    </source>
</evidence>
<dbReference type="SUPFAM" id="SSF53474">
    <property type="entry name" value="alpha/beta-Hydrolases"/>
    <property type="match status" value="1"/>
</dbReference>